<accession>A0A6A7A140</accession>
<gene>
    <name evidence="2" type="ORF">CC86DRAFT_466738</name>
</gene>
<sequence length="352" mass="39838">MSLPNPQPQSPLLTTPYDIRLSILSLILPTNIHLHQHSKHLSFSVCTGHTSADTSSPGKERLWGLTYLHPGDSDADLQARMRRYGRRLQSTWGPHWRCEEDVVRRREGEWGWDGVAGTCKSLYADVWDYIAHAGNLHVTDMTTLRLVLDGKGFLHVGNAFQHVKSLDITLVLPKNVFVAMGGEENTLISEAEQDQAATWMRSGPALASLKQLRKLNVWLDHNSRDYWWHLDESAILSPLVSLANNPSIELTVQLPNQANDDTPISPFAIERRARQENWVDIDDNGRTTMVHKLQFPIMRELEEFLAEDTGEVVSDAQERLLWRRGVDVEEAWRAVQRELNDGSYPQNAGGLG</sequence>
<reference evidence="2" key="1">
    <citation type="journal article" date="2020" name="Stud. Mycol.">
        <title>101 Dothideomycetes genomes: a test case for predicting lifestyles and emergence of pathogens.</title>
        <authorList>
            <person name="Haridas S."/>
            <person name="Albert R."/>
            <person name="Binder M."/>
            <person name="Bloem J."/>
            <person name="Labutti K."/>
            <person name="Salamov A."/>
            <person name="Andreopoulos B."/>
            <person name="Baker S."/>
            <person name="Barry K."/>
            <person name="Bills G."/>
            <person name="Bluhm B."/>
            <person name="Cannon C."/>
            <person name="Castanera R."/>
            <person name="Culley D."/>
            <person name="Daum C."/>
            <person name="Ezra D."/>
            <person name="Gonzalez J."/>
            <person name="Henrissat B."/>
            <person name="Kuo A."/>
            <person name="Liang C."/>
            <person name="Lipzen A."/>
            <person name="Lutzoni F."/>
            <person name="Magnuson J."/>
            <person name="Mondo S."/>
            <person name="Nolan M."/>
            <person name="Ohm R."/>
            <person name="Pangilinan J."/>
            <person name="Park H.-J."/>
            <person name="Ramirez L."/>
            <person name="Alfaro M."/>
            <person name="Sun H."/>
            <person name="Tritt A."/>
            <person name="Yoshinaga Y."/>
            <person name="Zwiers L.-H."/>
            <person name="Turgeon B."/>
            <person name="Goodwin S."/>
            <person name="Spatafora J."/>
            <person name="Crous P."/>
            <person name="Grigoriev I."/>
        </authorList>
    </citation>
    <scope>NUCLEOTIDE SEQUENCE</scope>
    <source>
        <strain evidence="2">CBS 113818</strain>
    </source>
</reference>
<name>A0A6A7A140_9PLEO</name>
<dbReference type="AlphaFoldDB" id="A0A6A7A140"/>
<dbReference type="EMBL" id="MU006225">
    <property type="protein sequence ID" value="KAF2826981.1"/>
    <property type="molecule type" value="Genomic_DNA"/>
</dbReference>
<evidence type="ECO:0000313" key="2">
    <source>
        <dbReference type="EMBL" id="KAF2826981.1"/>
    </source>
</evidence>
<proteinExistence type="predicted"/>
<dbReference type="Proteomes" id="UP000799424">
    <property type="component" value="Unassembled WGS sequence"/>
</dbReference>
<keyword evidence="3" id="KW-1185">Reference proteome</keyword>
<dbReference type="Pfam" id="PF24864">
    <property type="entry name" value="DUF7730"/>
    <property type="match status" value="1"/>
</dbReference>
<feature type="domain" description="DUF7730" evidence="1">
    <location>
        <begin position="6"/>
        <end position="260"/>
    </location>
</feature>
<evidence type="ECO:0000313" key="3">
    <source>
        <dbReference type="Proteomes" id="UP000799424"/>
    </source>
</evidence>
<evidence type="ECO:0000259" key="1">
    <source>
        <dbReference type="Pfam" id="PF24864"/>
    </source>
</evidence>
<dbReference type="InterPro" id="IPR056632">
    <property type="entry name" value="DUF7730"/>
</dbReference>
<dbReference type="OrthoDB" id="3743420at2759"/>
<organism evidence="2 3">
    <name type="scientific">Ophiobolus disseminans</name>
    <dbReference type="NCBI Taxonomy" id="1469910"/>
    <lineage>
        <taxon>Eukaryota</taxon>
        <taxon>Fungi</taxon>
        <taxon>Dikarya</taxon>
        <taxon>Ascomycota</taxon>
        <taxon>Pezizomycotina</taxon>
        <taxon>Dothideomycetes</taxon>
        <taxon>Pleosporomycetidae</taxon>
        <taxon>Pleosporales</taxon>
        <taxon>Pleosporineae</taxon>
        <taxon>Phaeosphaeriaceae</taxon>
        <taxon>Ophiobolus</taxon>
    </lineage>
</organism>
<protein>
    <recommendedName>
        <fullName evidence="1">DUF7730 domain-containing protein</fullName>
    </recommendedName>
</protein>